<gene>
    <name evidence="1" type="ORF">F7Q93_15140</name>
</gene>
<organism evidence="1">
    <name type="scientific">Brucella pituitosa</name>
    <dbReference type="NCBI Taxonomy" id="571256"/>
    <lineage>
        <taxon>Bacteria</taxon>
        <taxon>Pseudomonadati</taxon>
        <taxon>Pseudomonadota</taxon>
        <taxon>Alphaproteobacteria</taxon>
        <taxon>Hyphomicrobiales</taxon>
        <taxon>Brucellaceae</taxon>
        <taxon>Brucella/Ochrobactrum group</taxon>
        <taxon>Brucella</taxon>
    </lineage>
</organism>
<comment type="caution">
    <text evidence="1">The sequence shown here is derived from an EMBL/GenBank/DDBJ whole genome shotgun (WGS) entry which is preliminary data.</text>
</comment>
<accession>A0A643EXF1</accession>
<sequence length="150" mass="17077">MTDLCSLDGAIHDIRQSTEILEALADSVADELRMLRKWCRLPDDVGTTEKLLQFEIQRQLRHCSEAGAVVATLQDKGPSNQPAPRVIYRNIGRDDFKVGATIMMSGKLFEIGRYNEHLSMWDLYQDGELAITMPEDRLIQYAWALGSKRH</sequence>
<name>A0A643EXF1_9HYPH</name>
<proteinExistence type="predicted"/>
<dbReference type="RefSeq" id="WP_128093996.1">
    <property type="nucleotide sequence ID" value="NZ_JBHEEN010000006.1"/>
</dbReference>
<dbReference type="EMBL" id="VZPE01000006">
    <property type="protein sequence ID" value="KAB0570573.1"/>
    <property type="molecule type" value="Genomic_DNA"/>
</dbReference>
<reference evidence="1" key="1">
    <citation type="submission" date="2019-09" db="EMBL/GenBank/DDBJ databases">
        <title>Draft genome sequences of 48 bacterial type strains from the CCUG.</title>
        <authorList>
            <person name="Tunovic T."/>
            <person name="Pineiro-Iglesias B."/>
            <person name="Unosson C."/>
            <person name="Inganas E."/>
            <person name="Ohlen M."/>
            <person name="Cardew S."/>
            <person name="Jensie-Markopoulos S."/>
            <person name="Salva-Serra F."/>
            <person name="Jaen-Luchoro D."/>
            <person name="Karlsson R."/>
            <person name="Svensson-Stadler L."/>
            <person name="Chun J."/>
            <person name="Moore E."/>
        </authorList>
    </citation>
    <scope>NUCLEOTIDE SEQUENCE</scope>
    <source>
        <strain evidence="1">CCUG 50899</strain>
    </source>
</reference>
<protein>
    <submittedName>
        <fullName evidence="1">Uncharacterized protein</fullName>
    </submittedName>
</protein>
<evidence type="ECO:0000313" key="1">
    <source>
        <dbReference type="EMBL" id="KAB0570573.1"/>
    </source>
</evidence>
<dbReference type="AlphaFoldDB" id="A0A643EXF1"/>